<protein>
    <submittedName>
        <fullName evidence="3">Tripartite tricarboxylate transporter substrate binding protein</fullName>
    </submittedName>
</protein>
<reference evidence="3 4" key="1">
    <citation type="submission" date="2019-01" db="EMBL/GenBank/DDBJ databases">
        <authorList>
            <person name="Chen W.-M."/>
        </authorList>
    </citation>
    <scope>NUCLEOTIDE SEQUENCE [LARGE SCALE GENOMIC DNA]</scope>
    <source>
        <strain evidence="3 4">CCP-6</strain>
    </source>
</reference>
<dbReference type="InterPro" id="IPR005064">
    <property type="entry name" value="BUG"/>
</dbReference>
<dbReference type="PANTHER" id="PTHR42928:SF5">
    <property type="entry name" value="BLR1237 PROTEIN"/>
    <property type="match status" value="1"/>
</dbReference>
<comment type="caution">
    <text evidence="3">The sequence shown here is derived from an EMBL/GenBank/DDBJ whole genome shotgun (WGS) entry which is preliminary data.</text>
</comment>
<dbReference type="OrthoDB" id="7242606at2"/>
<dbReference type="Gene3D" id="3.40.190.10">
    <property type="entry name" value="Periplasmic binding protein-like II"/>
    <property type="match status" value="1"/>
</dbReference>
<accession>A0A437MIQ0</accession>
<sequence length="322" mass="33958">MLITRRAALCAPALIAAPALAQEDFPNRPVRMLVPFPPGQAADVFARVVADQLSARWPQRVVVENRAGGAGAVGMEAVARAPADGYTLGIGTSGTIGINPSVVPRLPYDAQRDFAAVTNIFMTPLCIIVHPGFQVRDIEGLVPFLKANENFPFASAGPATSQHMTAEMFAHRAGVKMAHVPYRGSGPAIADLIAGNVQLMFDSTASALPHVRDGRARVLAVTTARRIEAMPDVRTLAETILPGFDGAGWSGIVVPAGTPPAIIQKVNRDVVAILRDPAVAGRINAMGAVPDPTTAEGFADFIRNEIAKWGEVARLANVRLEG</sequence>
<feature type="signal peptide" evidence="2">
    <location>
        <begin position="1"/>
        <end position="21"/>
    </location>
</feature>
<proteinExistence type="inferred from homology"/>
<dbReference type="RefSeq" id="WP_127786749.1">
    <property type="nucleotide sequence ID" value="NZ_SACL01000002.1"/>
</dbReference>
<dbReference type="Proteomes" id="UP000282957">
    <property type="component" value="Unassembled WGS sequence"/>
</dbReference>
<dbReference type="InterPro" id="IPR042100">
    <property type="entry name" value="Bug_dom1"/>
</dbReference>
<dbReference type="EMBL" id="SACL01000002">
    <property type="protein sequence ID" value="RVT97520.1"/>
    <property type="molecule type" value="Genomic_DNA"/>
</dbReference>
<evidence type="ECO:0000313" key="4">
    <source>
        <dbReference type="Proteomes" id="UP000282957"/>
    </source>
</evidence>
<dbReference type="SUPFAM" id="SSF53850">
    <property type="entry name" value="Periplasmic binding protein-like II"/>
    <property type="match status" value="1"/>
</dbReference>
<dbReference type="Gene3D" id="3.40.190.150">
    <property type="entry name" value="Bordetella uptake gene, domain 1"/>
    <property type="match status" value="1"/>
</dbReference>
<dbReference type="CDD" id="cd13578">
    <property type="entry name" value="PBP2_Bug27"/>
    <property type="match status" value="1"/>
</dbReference>
<dbReference type="Pfam" id="PF03401">
    <property type="entry name" value="TctC"/>
    <property type="match status" value="1"/>
</dbReference>
<gene>
    <name evidence="3" type="ORF">EOD42_06760</name>
</gene>
<evidence type="ECO:0000256" key="2">
    <source>
        <dbReference type="SAM" id="SignalP"/>
    </source>
</evidence>
<name>A0A437MIQ0_9PROT</name>
<keyword evidence="4" id="KW-1185">Reference proteome</keyword>
<dbReference type="PANTHER" id="PTHR42928">
    <property type="entry name" value="TRICARBOXYLATE-BINDING PROTEIN"/>
    <property type="match status" value="1"/>
</dbReference>
<keyword evidence="2" id="KW-0732">Signal</keyword>
<dbReference type="AlphaFoldDB" id="A0A437MIQ0"/>
<evidence type="ECO:0000313" key="3">
    <source>
        <dbReference type="EMBL" id="RVT97520.1"/>
    </source>
</evidence>
<comment type="similarity">
    <text evidence="1">Belongs to the UPF0065 (bug) family.</text>
</comment>
<dbReference type="PIRSF" id="PIRSF017082">
    <property type="entry name" value="YflP"/>
    <property type="match status" value="1"/>
</dbReference>
<evidence type="ECO:0000256" key="1">
    <source>
        <dbReference type="ARBA" id="ARBA00006987"/>
    </source>
</evidence>
<feature type="chain" id="PRO_5019019658" evidence="2">
    <location>
        <begin position="22"/>
        <end position="322"/>
    </location>
</feature>
<organism evidence="3 4">
    <name type="scientific">Rhodovarius crocodyli</name>
    <dbReference type="NCBI Taxonomy" id="1979269"/>
    <lineage>
        <taxon>Bacteria</taxon>
        <taxon>Pseudomonadati</taxon>
        <taxon>Pseudomonadota</taxon>
        <taxon>Alphaproteobacteria</taxon>
        <taxon>Acetobacterales</taxon>
        <taxon>Roseomonadaceae</taxon>
        <taxon>Rhodovarius</taxon>
    </lineage>
</organism>